<feature type="domain" description="Importin N-terminal" evidence="22">
    <location>
        <begin position="21"/>
        <end position="101"/>
    </location>
</feature>
<evidence type="ECO:0000256" key="17">
    <source>
        <dbReference type="ARBA" id="ARBA00033335"/>
    </source>
</evidence>
<dbReference type="SUPFAM" id="SSF48371">
    <property type="entry name" value="ARM repeat"/>
    <property type="match status" value="1"/>
</dbReference>
<keyword evidence="14" id="KW-0653">Protein transport</keyword>
<keyword evidence="9" id="KW-0472">Membrane</keyword>
<evidence type="ECO:0000256" key="1">
    <source>
        <dbReference type="ARBA" id="ARBA00000382"/>
    </source>
</evidence>
<dbReference type="FunFam" id="1.25.10.10:FF:000027">
    <property type="entry name" value="Importin subunit beta-1"/>
    <property type="match status" value="1"/>
</dbReference>
<evidence type="ECO:0000256" key="18">
    <source>
        <dbReference type="ARBA" id="ARBA00033417"/>
    </source>
</evidence>
<dbReference type="GO" id="GO:0098552">
    <property type="term" value="C:side of membrane"/>
    <property type="evidence" value="ECO:0007669"/>
    <property type="project" value="UniProtKB-KW"/>
</dbReference>
<evidence type="ECO:0000313" key="24">
    <source>
        <dbReference type="Proteomes" id="UP000796880"/>
    </source>
</evidence>
<evidence type="ECO:0000256" key="15">
    <source>
        <dbReference type="ARBA" id="ARBA00023157"/>
    </source>
</evidence>
<comment type="subcellular location">
    <subcellularLocation>
        <location evidence="3">Cell membrane</location>
        <topology evidence="3">Lipid-anchor</topology>
        <topology evidence="3">GPI-anchor</topology>
    </subcellularLocation>
    <subcellularLocation>
        <location evidence="2">Cytoplasm</location>
    </subcellularLocation>
</comment>
<dbReference type="PANTHER" id="PTHR10527">
    <property type="entry name" value="IMPORTIN BETA"/>
    <property type="match status" value="1"/>
</dbReference>
<keyword evidence="10" id="KW-0732">Signal</keyword>
<dbReference type="OrthoDB" id="10263328at2759"/>
<dbReference type="PROSITE" id="PS00587">
    <property type="entry name" value="GLYCOSYL_HYDROL_F17"/>
    <property type="match status" value="1"/>
</dbReference>
<keyword evidence="16 20" id="KW-0326">Glycosidase</keyword>
<dbReference type="Pfam" id="PF25574">
    <property type="entry name" value="TPR_IMB1"/>
    <property type="match status" value="1"/>
</dbReference>
<keyword evidence="7" id="KW-0813">Transport</keyword>
<evidence type="ECO:0000256" key="12">
    <source>
        <dbReference type="ARBA" id="ARBA00022801"/>
    </source>
</evidence>
<dbReference type="Pfam" id="PF13513">
    <property type="entry name" value="HEAT_EZ"/>
    <property type="match status" value="1"/>
</dbReference>
<dbReference type="Gene3D" id="1.25.10.10">
    <property type="entry name" value="Leucine-rich Repeat Variant"/>
    <property type="match status" value="1"/>
</dbReference>
<keyword evidence="11" id="KW-0677">Repeat</keyword>
<dbReference type="FunFam" id="3.20.20.80:FF:000002">
    <property type="entry name" value="Glucan endo-1,3-beta-glucosidase 3"/>
    <property type="match status" value="1"/>
</dbReference>
<evidence type="ECO:0000256" key="19">
    <source>
        <dbReference type="RuleBase" id="RU004335"/>
    </source>
</evidence>
<proteinExistence type="inferred from homology"/>
<dbReference type="InterPro" id="IPR058584">
    <property type="entry name" value="IMB1_TNPO1-like_TPR"/>
</dbReference>
<evidence type="ECO:0000256" key="8">
    <source>
        <dbReference type="ARBA" id="ARBA00022490"/>
    </source>
</evidence>
<dbReference type="Proteomes" id="UP000796880">
    <property type="component" value="Unassembled WGS sequence"/>
</dbReference>
<evidence type="ECO:0000256" key="14">
    <source>
        <dbReference type="ARBA" id="ARBA00022927"/>
    </source>
</evidence>
<feature type="region of interest" description="Disordered" evidence="21">
    <location>
        <begin position="1228"/>
        <end position="1257"/>
    </location>
</feature>
<keyword evidence="12 20" id="KW-0378">Hydrolase</keyword>
<dbReference type="GO" id="GO:0006606">
    <property type="term" value="P:protein import into nucleus"/>
    <property type="evidence" value="ECO:0007669"/>
    <property type="project" value="InterPro"/>
</dbReference>
<evidence type="ECO:0000256" key="6">
    <source>
        <dbReference type="ARBA" id="ARBA00012780"/>
    </source>
</evidence>
<dbReference type="Gene3D" id="3.20.20.80">
    <property type="entry name" value="Glycosidases"/>
    <property type="match status" value="1"/>
</dbReference>
<evidence type="ECO:0000256" key="13">
    <source>
        <dbReference type="ARBA" id="ARBA00022821"/>
    </source>
</evidence>
<dbReference type="Pfam" id="PF00332">
    <property type="entry name" value="Glyco_hydro_17"/>
    <property type="match status" value="1"/>
</dbReference>
<dbReference type="GO" id="GO:0005975">
    <property type="term" value="P:carbohydrate metabolic process"/>
    <property type="evidence" value="ECO:0007669"/>
    <property type="project" value="InterPro"/>
</dbReference>
<dbReference type="SUPFAM" id="SSF51445">
    <property type="entry name" value="(Trans)glycosidases"/>
    <property type="match status" value="1"/>
</dbReference>
<organism evidence="23 24">
    <name type="scientific">Rhamnella rubrinervis</name>
    <dbReference type="NCBI Taxonomy" id="2594499"/>
    <lineage>
        <taxon>Eukaryota</taxon>
        <taxon>Viridiplantae</taxon>
        <taxon>Streptophyta</taxon>
        <taxon>Embryophyta</taxon>
        <taxon>Tracheophyta</taxon>
        <taxon>Spermatophyta</taxon>
        <taxon>Magnoliopsida</taxon>
        <taxon>eudicotyledons</taxon>
        <taxon>Gunneridae</taxon>
        <taxon>Pentapetalae</taxon>
        <taxon>rosids</taxon>
        <taxon>fabids</taxon>
        <taxon>Rosales</taxon>
        <taxon>Rhamnaceae</taxon>
        <taxon>rhamnoid group</taxon>
        <taxon>Rhamneae</taxon>
        <taxon>Rhamnella</taxon>
    </lineage>
</organism>
<keyword evidence="9" id="KW-0449">Lipoprotein</keyword>
<evidence type="ECO:0000256" key="21">
    <source>
        <dbReference type="SAM" id="MobiDB-lite"/>
    </source>
</evidence>
<dbReference type="InterPro" id="IPR012946">
    <property type="entry name" value="X8"/>
</dbReference>
<dbReference type="Pfam" id="PF07983">
    <property type="entry name" value="X8"/>
    <property type="match status" value="1"/>
</dbReference>
<dbReference type="InterPro" id="IPR016024">
    <property type="entry name" value="ARM-type_fold"/>
</dbReference>
<evidence type="ECO:0000256" key="9">
    <source>
        <dbReference type="ARBA" id="ARBA00022622"/>
    </source>
</evidence>
<keyword evidence="13" id="KW-0611">Plant defense</keyword>
<keyword evidence="24" id="KW-1185">Reference proteome</keyword>
<dbReference type="PROSITE" id="PS50166">
    <property type="entry name" value="IMPORTIN_B_NT"/>
    <property type="match status" value="1"/>
</dbReference>
<dbReference type="InterPro" id="IPR001494">
    <property type="entry name" value="Importin-beta_N"/>
</dbReference>
<comment type="caution">
    <text evidence="23">The sequence shown here is derived from an EMBL/GenBank/DDBJ whole genome shotgun (WGS) entry which is preliminary data.</text>
</comment>
<dbReference type="Gene3D" id="1.20.58.1040">
    <property type="match status" value="1"/>
</dbReference>
<evidence type="ECO:0000256" key="7">
    <source>
        <dbReference type="ARBA" id="ARBA00022448"/>
    </source>
</evidence>
<reference evidence="23" key="1">
    <citation type="submission" date="2020-03" db="EMBL/GenBank/DDBJ databases">
        <title>A high-quality chromosome-level genome assembly of a woody plant with both climbing and erect habits, Rhamnella rubrinervis.</title>
        <authorList>
            <person name="Lu Z."/>
            <person name="Yang Y."/>
            <person name="Zhu X."/>
            <person name="Sun Y."/>
        </authorList>
    </citation>
    <scope>NUCLEOTIDE SEQUENCE</scope>
    <source>
        <strain evidence="23">BYM</strain>
        <tissue evidence="23">Leaf</tissue>
    </source>
</reference>
<protein>
    <recommendedName>
        <fullName evidence="6">glucan endo-1,3-beta-D-glucosidase</fullName>
        <ecNumber evidence="6">3.2.1.39</ecNumber>
    </recommendedName>
    <alternativeName>
        <fullName evidence="17">(1-&gt;3)-beta-glucan endohydrolase</fullName>
    </alternativeName>
    <alternativeName>
        <fullName evidence="18">Beta-1,3-endoglucanase</fullName>
    </alternativeName>
</protein>
<dbReference type="GO" id="GO:0005886">
    <property type="term" value="C:plasma membrane"/>
    <property type="evidence" value="ECO:0007669"/>
    <property type="project" value="UniProtKB-SubCell"/>
</dbReference>
<evidence type="ECO:0000256" key="11">
    <source>
        <dbReference type="ARBA" id="ARBA00022737"/>
    </source>
</evidence>
<dbReference type="InterPro" id="IPR017853">
    <property type="entry name" value="GH"/>
</dbReference>
<evidence type="ECO:0000256" key="10">
    <source>
        <dbReference type="ARBA" id="ARBA00022729"/>
    </source>
</evidence>
<keyword evidence="9" id="KW-0336">GPI-anchor</keyword>
<sequence length="1339" mass="147341">MEVTQVLLNAQSIDGTVRKHAEDSLKQFQEQNLPLFLISLSQELSNDDKPVESRKLAGLILKNALDAKEQHRKHELVQRWLSLDSTVKTQIKTCLLQTLSSPAPDARSTASQVIAKIAGIELPHKQWPELIGSLLSTIHQLPPHVKQATLETLGYLCEEVSPDVIQQDQVNKVLTAVVQGMNASEGNNDVRLAAARALYNALGFAQVNFSNDMERDYIMRVVCEATLSPEVKIRQAAFECLVSISSSYYEKLVPYIQDIFNITAKAVREDEEAVALQAIEFWSSICDEEIDILEEYGADLVGDSSIPCFYFIKQALPALVPMLLETLLKQEEDQDQDEGAWNIAMAGGTCLGLVAQTVGDDIVPLVMPFIEENIRKPDWRQREAATYAFGSILEGPSAAKLTPIVNVGLSFMLTALANDPNNHVKDTTAWTLGRIFEFLHGLSMDAPIITQANCPQIITVLLQSMKDVPNVAEKACGALYFLAQGYEDVGPPSPLTPFFQEIVQSLLTVTHREDAGESRLRTAAYETLNEIVRGSTDETADMVLQVVPVIMMELHNTLEGQKLSSDEREKQGELQGLLCGCLQVIIQKLGSSEPTKYAFMQYADQIMGLLLRVFACRSATVHEEAMLAIGALAYATGSDFAKYLPEFYKYLEMGLQNFEEYQVCVVSVGVVGDICRASENKILPYCDGIMSQLLKDLSSNRLHLTVKPPIFSCFGDIALAIGESFEKYLMYAMPMLQSAAELSAQTSGADYEMTEYTNTLRNGILEAYSGIFQAFKNSPKTQLLIPYAPHILHFLDSIYAERDMDDLVMKTAIGVLGDLADTLGSNAGWFFTGCFLKFVPHSGVFPHSAYPFRKQWLPHHHHKLPNRREDHPPMENPLAGFSTFGSTFILLIASAFIHGVHGAIGVNYGTVADNLPPPARVARFLLQSTIINRVRLFDSNPDILQAFAHTGIAVTITVPNDQIPHLTKLSFAQQWLKTNVQPFVPATNIVRILMGNEVLSTANKLFVANLVPAMQTLHTALVDASLDRQIKVSTPHSLGILSSSSPPSSGSFRQGYDTHVLKPLLSFLRATDSPFMVNPYPFFGYSAEILAYALFRPNPGVVDENTKLLYTNMLDAQLDAVFSAMKLLGFSDLDIVIAETGWPSQGDPDQVGVDPKSAEDYNGNLMRHVTSGAGTPLMPNRTFEAYIFALFNEDQKPGPTCERNFGLFRPDMTPVYNIGILRSTASSYVPDNPAPSPGPILPPPSTPRGGQKGKGKQWCVPKAGVEPDALQRNIDYVCGLGLDCGPIQEGGPCFYPDTVRAHAAYAMNEYYQAMGRNGYDCDFLQTGATTSVDPSILSC</sequence>
<dbReference type="EMBL" id="VOIH02000011">
    <property type="protein sequence ID" value="KAF3432791.1"/>
    <property type="molecule type" value="Genomic_DNA"/>
</dbReference>
<keyword evidence="15" id="KW-1015">Disulfide bond</keyword>
<evidence type="ECO:0000256" key="4">
    <source>
        <dbReference type="ARBA" id="ARBA00008773"/>
    </source>
</evidence>
<evidence type="ECO:0000256" key="16">
    <source>
        <dbReference type="ARBA" id="ARBA00023295"/>
    </source>
</evidence>
<dbReference type="InterPro" id="IPR011989">
    <property type="entry name" value="ARM-like"/>
</dbReference>
<dbReference type="InterPro" id="IPR000490">
    <property type="entry name" value="Glyco_hydro_17"/>
</dbReference>
<feature type="compositionally biased region" description="Pro residues" evidence="21">
    <location>
        <begin position="1232"/>
        <end position="1246"/>
    </location>
</feature>
<keyword evidence="9" id="KW-0325">Glycoprotein</keyword>
<evidence type="ECO:0000256" key="5">
    <source>
        <dbReference type="ARBA" id="ARBA00010907"/>
    </source>
</evidence>
<comment type="similarity">
    <text evidence="4 19">Belongs to the glycosyl hydrolase 17 family.</text>
</comment>
<evidence type="ECO:0000256" key="20">
    <source>
        <dbReference type="RuleBase" id="RU004336"/>
    </source>
</evidence>
<dbReference type="EC" id="3.2.1.39" evidence="6"/>
<dbReference type="SMART" id="SM00768">
    <property type="entry name" value="X8"/>
    <property type="match status" value="1"/>
</dbReference>
<gene>
    <name evidence="23" type="ORF">FNV43_RR23893</name>
</gene>
<dbReference type="FunFam" id="1.20.58.1040:FF:000003">
    <property type="entry name" value="glucan endo-1,3-beta-glucosidase 7"/>
    <property type="match status" value="1"/>
</dbReference>
<keyword evidence="8" id="KW-0963">Cytoplasm</keyword>
<dbReference type="InterPro" id="IPR040122">
    <property type="entry name" value="Importin_beta"/>
</dbReference>
<evidence type="ECO:0000256" key="2">
    <source>
        <dbReference type="ARBA" id="ARBA00004496"/>
    </source>
</evidence>
<dbReference type="Pfam" id="PF03810">
    <property type="entry name" value="IBN_N"/>
    <property type="match status" value="1"/>
</dbReference>
<dbReference type="GO" id="GO:0006952">
    <property type="term" value="P:defense response"/>
    <property type="evidence" value="ECO:0007669"/>
    <property type="project" value="UniProtKB-KW"/>
</dbReference>
<comment type="catalytic activity">
    <reaction evidence="1">
        <text>Hydrolysis of (1-&gt;3)-beta-D-glucosidic linkages in (1-&gt;3)-beta-D-glucans.</text>
        <dbReference type="EC" id="3.2.1.39"/>
    </reaction>
</comment>
<accession>A0A8K0GPR4</accession>
<comment type="similarity">
    <text evidence="5">Belongs to the importin beta family. Importin beta-1 subfamily.</text>
</comment>
<evidence type="ECO:0000259" key="22">
    <source>
        <dbReference type="PROSITE" id="PS50166"/>
    </source>
</evidence>
<dbReference type="SMART" id="SM00913">
    <property type="entry name" value="IBN_N"/>
    <property type="match status" value="1"/>
</dbReference>
<name>A0A8K0GPR4_9ROSA</name>
<dbReference type="GO" id="GO:0005737">
    <property type="term" value="C:cytoplasm"/>
    <property type="evidence" value="ECO:0007669"/>
    <property type="project" value="UniProtKB-SubCell"/>
</dbReference>
<evidence type="ECO:0000313" key="23">
    <source>
        <dbReference type="EMBL" id="KAF3432791.1"/>
    </source>
</evidence>
<evidence type="ECO:0000256" key="3">
    <source>
        <dbReference type="ARBA" id="ARBA00004609"/>
    </source>
</evidence>
<dbReference type="GO" id="GO:0042973">
    <property type="term" value="F:glucan endo-1,3-beta-D-glucosidase activity"/>
    <property type="evidence" value="ECO:0007669"/>
    <property type="project" value="UniProtKB-EC"/>
</dbReference>
<dbReference type="GO" id="GO:0031267">
    <property type="term" value="F:small GTPase binding"/>
    <property type="evidence" value="ECO:0007669"/>
    <property type="project" value="InterPro"/>
</dbReference>